<keyword evidence="4" id="KW-1133">Transmembrane helix</keyword>
<reference evidence="6 7" key="1">
    <citation type="submission" date="2024-03" db="EMBL/GenBank/DDBJ databases">
        <authorList>
            <person name="Jo J.-H."/>
        </authorList>
    </citation>
    <scope>NUCLEOTIDE SEQUENCE [LARGE SCALE GENOMIC DNA]</scope>
    <source>
        <strain evidence="6 7">PS1R-30</strain>
    </source>
</reference>
<dbReference type="InterPro" id="IPR017511">
    <property type="entry name" value="PQQ_mDH"/>
</dbReference>
<comment type="similarity">
    <text evidence="2">Belongs to the bacterial PQQ dehydrogenase family.</text>
</comment>
<dbReference type="InterPro" id="IPR002372">
    <property type="entry name" value="PQQ_rpt_dom"/>
</dbReference>
<evidence type="ECO:0000256" key="1">
    <source>
        <dbReference type="ARBA" id="ARBA00001931"/>
    </source>
</evidence>
<dbReference type="CDD" id="cd10280">
    <property type="entry name" value="PQQ_mGDH"/>
    <property type="match status" value="1"/>
</dbReference>
<comment type="caution">
    <text evidence="6">The sequence shown here is derived from an EMBL/GenBank/DDBJ whole genome shotgun (WGS) entry which is preliminary data.</text>
</comment>
<evidence type="ECO:0000256" key="3">
    <source>
        <dbReference type="ARBA" id="ARBA00023002"/>
    </source>
</evidence>
<protein>
    <submittedName>
        <fullName evidence="6">Membrane-bound PQQ-dependent dehydrogenase, glucose/quinate/shikimate family</fullName>
        <ecNumber evidence="6">1.1.-.-</ecNumber>
    </submittedName>
</protein>
<dbReference type="InterPro" id="IPR011047">
    <property type="entry name" value="Quinoprotein_ADH-like_sf"/>
</dbReference>
<accession>A0ABU8RXI8</accession>
<gene>
    <name evidence="6" type="ORF">WG901_13925</name>
</gene>
<dbReference type="PANTHER" id="PTHR32303:SF4">
    <property type="entry name" value="QUINOPROTEIN GLUCOSE DEHYDROGENASE"/>
    <property type="match status" value="1"/>
</dbReference>
<dbReference type="PANTHER" id="PTHR32303">
    <property type="entry name" value="QUINOPROTEIN ALCOHOL DEHYDROGENASE (CYTOCHROME C)"/>
    <property type="match status" value="1"/>
</dbReference>
<evidence type="ECO:0000256" key="2">
    <source>
        <dbReference type="ARBA" id="ARBA00008156"/>
    </source>
</evidence>
<evidence type="ECO:0000256" key="4">
    <source>
        <dbReference type="SAM" id="Phobius"/>
    </source>
</evidence>
<keyword evidence="4" id="KW-0812">Transmembrane</keyword>
<dbReference type="RefSeq" id="WP_339587672.1">
    <property type="nucleotide sequence ID" value="NZ_JBBHJZ010000002.1"/>
</dbReference>
<organism evidence="6 7">
    <name type="scientific">Novosphingobium anseongense</name>
    <dbReference type="NCBI Taxonomy" id="3133436"/>
    <lineage>
        <taxon>Bacteria</taxon>
        <taxon>Pseudomonadati</taxon>
        <taxon>Pseudomonadota</taxon>
        <taxon>Alphaproteobacteria</taxon>
        <taxon>Sphingomonadales</taxon>
        <taxon>Sphingomonadaceae</taxon>
        <taxon>Novosphingobium</taxon>
    </lineage>
</organism>
<name>A0ABU8RXI8_9SPHN</name>
<feature type="domain" description="Pyrrolo-quinoline quinone repeat" evidence="5">
    <location>
        <begin position="154"/>
        <end position="736"/>
    </location>
</feature>
<feature type="transmembrane region" description="Helical" evidence="4">
    <location>
        <begin position="111"/>
        <end position="129"/>
    </location>
</feature>
<dbReference type="GO" id="GO:0016491">
    <property type="term" value="F:oxidoreductase activity"/>
    <property type="evidence" value="ECO:0007669"/>
    <property type="project" value="UniProtKB-KW"/>
</dbReference>
<keyword evidence="7" id="KW-1185">Reference proteome</keyword>
<dbReference type="Pfam" id="PF01011">
    <property type="entry name" value="PQQ"/>
    <property type="match status" value="1"/>
</dbReference>
<dbReference type="Gene3D" id="2.140.10.10">
    <property type="entry name" value="Quinoprotein alcohol dehydrogenase-like superfamily"/>
    <property type="match status" value="1"/>
</dbReference>
<dbReference type="Proteomes" id="UP001361239">
    <property type="component" value="Unassembled WGS sequence"/>
</dbReference>
<dbReference type="InterPro" id="IPR018391">
    <property type="entry name" value="PQQ_b-propeller_rpt"/>
</dbReference>
<feature type="transmembrane region" description="Helical" evidence="4">
    <location>
        <begin position="33"/>
        <end position="51"/>
    </location>
</feature>
<comment type="cofactor">
    <cofactor evidence="1">
        <name>pyrroloquinoline quinone</name>
        <dbReference type="ChEBI" id="CHEBI:58442"/>
    </cofactor>
</comment>
<dbReference type="SUPFAM" id="SSF50998">
    <property type="entry name" value="Quinoprotein alcohol dehydrogenase-like"/>
    <property type="match status" value="1"/>
</dbReference>
<feature type="transmembrane region" description="Helical" evidence="4">
    <location>
        <begin position="80"/>
        <end position="99"/>
    </location>
</feature>
<dbReference type="NCBIfam" id="TIGR03074">
    <property type="entry name" value="PQQ_membr_DH"/>
    <property type="match status" value="1"/>
</dbReference>
<evidence type="ECO:0000313" key="7">
    <source>
        <dbReference type="Proteomes" id="UP001361239"/>
    </source>
</evidence>
<dbReference type="SMART" id="SM00564">
    <property type="entry name" value="PQQ"/>
    <property type="match status" value="5"/>
</dbReference>
<dbReference type="EMBL" id="JBBHJZ010000002">
    <property type="protein sequence ID" value="MEJ5977742.1"/>
    <property type="molecule type" value="Genomic_DNA"/>
</dbReference>
<proteinExistence type="inferred from homology"/>
<feature type="transmembrane region" description="Helical" evidence="4">
    <location>
        <begin position="56"/>
        <end position="74"/>
    </location>
</feature>
<keyword evidence="3 6" id="KW-0560">Oxidoreductase</keyword>
<keyword evidence="4" id="KW-0472">Membrane</keyword>
<evidence type="ECO:0000313" key="6">
    <source>
        <dbReference type="EMBL" id="MEJ5977742.1"/>
    </source>
</evidence>
<evidence type="ECO:0000259" key="5">
    <source>
        <dbReference type="Pfam" id="PF01011"/>
    </source>
</evidence>
<dbReference type="EC" id="1.1.-.-" evidence="6"/>
<sequence length="762" mass="80611">MGRIIVWLFAVVLGVVGATLAIGGVMLAAAGGSLYYVATGIAVLASAWGLVRRARYAAAVFGTMLAATIVWSIWEVGLDSWALMPRLVGPAVVGLLFLIPAIRSATGAPRWWVAAPAVVALLLTGGAVVRAERAESGLPGAGKVVALSGVAQDWQHWGNSLAGTRYASIDQIDTRNVDKLALAWRYDSDIKSGDLVSLEAAPLAVNGRLYMCIESGTVAALDQETGKRIWQYRGLPSGSKFHGWKCRGVAYHAAKTAKAECQHSLYMTTAEGQLIAIDADTGKQCSGFASNGVADLRLGMGAMKPDDALPTSPPTVVGGVVVVGQSISDYSSFDAPSGVIRGYDAETGALRWAWDAGRPGQTQLKPGETYTRDTPNAWGVFSGDEALGLVYVGTGNSPPDYYAGFRSTVADEFTDNVVAIDVNTGLLRWSFRTVNHDLWDYDIAAQPTLVDLAGGIRAVLVPTKRGQIFVLDRATGKPIDPVVQKKVPQGAVKGDWNAPTQPYTTGFPSVSGADLTEADMWGLTPLDQMACRIQFRKARYQGQFTPITTEPTITYPAVAGGINWGGVSVDTQRGLLVVNSLHLANINRLVPRKEGETPQSGFEGGVIKFPQAGTPYGFESYPFLSPIFAPCQKPPYSTISVFDIKTRKLVWSKPLGTAEGSGPLGIQSHVPLRMGAPTFGGSLTTAGGLVFIAAGQDRRLRAFDIANGREVWSAKLPAVGAAMPISYVSPSGRQFVVIAAGGHFAIPGPKAAAIMAYALPNK</sequence>